<dbReference type="VEuPathDB" id="TriTrypDB:LtaPh_0904700"/>
<comment type="caution">
    <text evidence="3">The sequence shown here is derived from an EMBL/GenBank/DDBJ whole genome shotgun (WGS) entry which is preliminary data.</text>
</comment>
<feature type="region of interest" description="Disordered" evidence="1">
    <location>
        <begin position="1213"/>
        <end position="1278"/>
    </location>
</feature>
<dbReference type="OrthoDB" id="294853at2759"/>
<feature type="compositionally biased region" description="Polar residues" evidence="1">
    <location>
        <begin position="1627"/>
        <end position="1640"/>
    </location>
</feature>
<keyword evidence="4" id="KW-1185">Reference proteome</keyword>
<name>A0A640KFL9_LEITA</name>
<feature type="compositionally biased region" description="Low complexity" evidence="1">
    <location>
        <begin position="462"/>
        <end position="477"/>
    </location>
</feature>
<feature type="compositionally biased region" description="Low complexity" evidence="1">
    <location>
        <begin position="1603"/>
        <end position="1622"/>
    </location>
</feature>
<dbReference type="EMBL" id="BLBS01000010">
    <property type="protein sequence ID" value="GET86299.1"/>
    <property type="molecule type" value="Genomic_DNA"/>
</dbReference>
<sequence length="3016" mass="317662">MASYWWSLGGATVPAEPKGSASTSAPATTELGPPKALTGGPEAAQDSNAAPTPVTDARHLAYAAFHTSLEKLLVESTKHRDLVVLRDAILDARQRQYDATSLFETLYIACTLLAERSSGGTAGKTRKYSSLATHPTTPRPSMGGSMSRSGSGAALYDMGSGNEPPQASVTTTEAAAPLTASARASFAASSSHPLHYRHNATSRELLLQSIGDIGKLIALALLPVTQQIGYRVAALVRMLAFQPPPAPPLQSSPSGMQLLSNATFSPPSRAISASVAPSSALQWHSTAPQDKDLSSGLLDAACGSGAVPSAAATATVPAAEPVQLVHDDPVLIRLLQLTAAAASRCPLGSNVLAELYGVLLLFYSSAAPHSMLEATCEATLTHHIHTVLAALHDSGADDGVFSAGTRASEDGPLHRNSSPATLTASTFAAQLQGVAFIKDVCRLVVGARTRWLHLSLCETSTPAPGGAAGEGTAAVSGINHSSKRGAAGHHRGRAPSSMAGITASVVAAEVYAGRQRGHEQLQHSLNASLVSKSILGSLASFSPGTQNERDAGGAGAAAPSPLLSSLIIASPERAAMETVPERLRLFLMRTVTLFLKERAKALTTATVATAADAKGGGTGEGSSQSGADASVAAVSMHSPLYAQCLNDCFFSIALWGLQEMGITVFMQPPPALFAEVQEQQQRDGPFDTPPCSLEMFTCTQQLALVSISTHPHSMTNSARVLLEAHERLLQRLCRRCEVSGGLLMSGDDAERLSQAATVLLALWRKTLTSTSLLWELLQIRSTHSSHQDDQCAHESAAGMSVDTEAYHSNGCNSDSSGTLVASQRWSQSLPSISLHEPRPSLVLSRSRNYLTGTQSALDGREDTETDHASAPPAPGLGNASAGGERGGTGANATAVPLLARLMLCVLALVVSHMPLHVHNSMQVGAEDTNIDDRRGGSDVEEAEDAAFTGKPSQPSTPHSVLSARGGIAGEHSLKDPPLLIRLPRANAAGTAALATVPLCLCVVNASIVYQCFTEALNCLTAFGQLFSQLVDTQLTPSAAAPHKDQVLCRCRECFLVLHPHLLHCEQLCLRHLRYEEDVLPVVLKATGYWVQVSCVLQLTEQRDAYLAALVDVLRAHDPVASHLVALSPPAALGMSVTASPTTAMLLEALLTLDGACAAAEPIVPGSIAAAALSPSDDHDAVSPVSKGDAKGVRQYALSMSSWSAGWLRRRGLATSASPSQRSVTPAGERSGTRAQSSLGAPSRLGTPNLTATATRSKQQQQQQQQQPASASSAMPSVLTSHGWRSPAVQHIVVLSVCRLQHKLFVMKTLHVIANTLGAQLKSGWGLLARGLAVTEPLLYMLKRLLSWIEESAEEQEQQEQLLSDALHMRDALRSLCVHSACHLPYPQFELFFTELVKATLALGAVAPSKEQHEEALSFSHLGCGNMHAAVCVTASDRQPPCHPQGCGGQWVLTSECLSVSLLAMLPFIERRYTDTTDGVATGIVGNNSAADDWPGVQAAQLQQQRTGALARALFLWELETRVCRYVTDHQKVEEWGRALLTTMTAHKRALLAATASNSDEPAVAHPDTPLVSENLSQEDTRTIELVLSTVVSHVSTVAVQMCRSSSSSSSSRRRVTAVASASGEGGNPSNDTGSASPSPSYQAVQSATLVLNSGPFAAVPLTQVANALFAANAASGSSLGASAPRDTHSAVGGSCRLSLLPFVHADAAQSTSRLLSAVRRSSEAIARHTLIDDSSSSVVPASPVMASVTVDPLDQLLASPFALLDRVYDEWQLRCTGLPSEGGGQGRQSAVAKAAEPHELEGSMSPTPLEPVECQEPPKRGEKSASSEALGMSAAFSVVADAVPQLLANAAVAVLMDVVKIVQSYGEEIDGAAWEAILSLLQRTAMTAKEHDNAQASLSAGCAGWRNSNTQSMDSVGGRNASFLGESGMKARTSAAGATVFSSQAVECLNTAFRALESIQQNYIPRLKADGLHRLIVCVGTFAVHRADGGAAGDRKLHTNLSAVQLLWSIADYLAVFGSETVEEMDRSGADNNAWYAGATAEGVPGLQTRNDGSTLVTPQKQQQQQQDRLWCSLLLQLRHSCLDERQEVRQSALRTFFALVQTYGWRFSARCWQFTLQHVLLQLIDIVALATGLCATPTPSPPGLEEDGAMAMTTAAADTGAQDAAVQRLLRSFMEDPPQLEEVRVALLDAGSRLFVTHYAHMQAAATALSSPSSARPQLPRLPVTGEGKDDATQVLERFLRMCYNVCVVLPGTSGEQAAAAAVHALHGLLVEMPGKGLHAYGVHLAWSALERLILCGGGDECPHVLLADRREGTVAESYSRIRAKQCTNAVVAATVAAVCDSFRLQRLAAAASDAVRSSGTATPQSAAERGPKGTGFSSYFSSWGGDGTTTNVVRSTSRAELPHNDPSSSAPYFTRLLFLLQAVTRCPAIVSSYYFPSKAQVTLLEGVTAVWSTLSSREARMMWCEVLLPAFPSAERLQSFVLQDFNGSASIAAVDNAATNAAVTAAVRTLIPLKSVMPPGSHPGYLSAVMETMRCLMQCHMGADAVSVDASKRRGPHGLPLNPASANTSAAATETPATTMDEDRLRLVFMAPTTLQVSGELLLLQLASESLLELPPRSGSVPFHPSALFLQECVNLLQYTLWEPVLGRTQTAPLSVSLPCPEVSTVLPPTAAVVQCRQDGVTALCRAFELLLNTTSTVVRHLHTTPPSGAAPTSGITTVSTTTVTPPHVTAALQSLDLLVDTLGDVVHFVMEQYEDVVCATTAITTLTVASTAEGTALARVARRSLSLLQRWAGAVSGMPSARLASPACATTPHYHPHTRSDSGGSGITSPSGQSTVPRHDGYARSRPADQATTTTTAPAASSRRKLQDVARASMEARNKAIMAQFVGNPDDARAGALLVHTLRDILHVAQHQASGDPRCSSSSNAVTQNLSSMMPDLLRLVACSSSQPLRSAAAISQEQEMREILANLLAMAVGQPQKQLSCETGSRGRSGGREDDCLLNSDAEDQDAGTSII</sequence>
<feature type="compositionally biased region" description="Polar residues" evidence="1">
    <location>
        <begin position="1267"/>
        <end position="1278"/>
    </location>
</feature>
<evidence type="ECO:0000313" key="4">
    <source>
        <dbReference type="Proteomes" id="UP000419144"/>
    </source>
</evidence>
<feature type="region of interest" description="Disordered" evidence="1">
    <location>
        <begin position="2810"/>
        <end position="2874"/>
    </location>
</feature>
<dbReference type="Pfam" id="PF16206">
    <property type="entry name" value="Mon2_C"/>
    <property type="match status" value="1"/>
</dbReference>
<dbReference type="Proteomes" id="UP000419144">
    <property type="component" value="Unassembled WGS sequence"/>
</dbReference>
<feature type="compositionally biased region" description="Basic and acidic residues" evidence="1">
    <location>
        <begin position="858"/>
        <end position="867"/>
    </location>
</feature>
<feature type="compositionally biased region" description="Polar residues" evidence="1">
    <location>
        <begin position="1214"/>
        <end position="1223"/>
    </location>
</feature>
<feature type="compositionally biased region" description="Polar residues" evidence="1">
    <location>
        <begin position="2830"/>
        <end position="2839"/>
    </location>
</feature>
<evidence type="ECO:0000313" key="3">
    <source>
        <dbReference type="EMBL" id="GET86299.1"/>
    </source>
</evidence>
<feature type="region of interest" description="Disordered" evidence="1">
    <location>
        <begin position="462"/>
        <end position="495"/>
    </location>
</feature>
<feature type="region of interest" description="Disordered" evidence="1">
    <location>
        <begin position="855"/>
        <end position="887"/>
    </location>
</feature>
<feature type="compositionally biased region" description="Basic residues" evidence="1">
    <location>
        <begin position="481"/>
        <end position="493"/>
    </location>
</feature>
<evidence type="ECO:0000259" key="2">
    <source>
        <dbReference type="Pfam" id="PF16206"/>
    </source>
</evidence>
<feature type="compositionally biased region" description="Basic and acidic residues" evidence="1">
    <location>
        <begin position="2840"/>
        <end position="2850"/>
    </location>
</feature>
<feature type="region of interest" description="Disordered" evidence="1">
    <location>
        <begin position="926"/>
        <end position="963"/>
    </location>
</feature>
<feature type="region of interest" description="Disordered" evidence="1">
    <location>
        <begin position="1603"/>
        <end position="1640"/>
    </location>
</feature>
<feature type="region of interest" description="Disordered" evidence="1">
    <location>
        <begin position="2982"/>
        <end position="3016"/>
    </location>
</feature>
<feature type="compositionally biased region" description="Low complexity" evidence="1">
    <location>
        <begin position="139"/>
        <end position="152"/>
    </location>
</feature>
<feature type="compositionally biased region" description="Low complexity" evidence="1">
    <location>
        <begin position="2851"/>
        <end position="2863"/>
    </location>
</feature>
<feature type="region of interest" description="Disordered" evidence="1">
    <location>
        <begin position="13"/>
        <end position="53"/>
    </location>
</feature>
<proteinExistence type="predicted"/>
<reference evidence="3" key="1">
    <citation type="submission" date="2019-11" db="EMBL/GenBank/DDBJ databases">
        <title>Leishmania tarentolae CDS.</title>
        <authorList>
            <person name="Goto Y."/>
            <person name="Yamagishi J."/>
        </authorList>
    </citation>
    <scope>NUCLEOTIDE SEQUENCE [LARGE SCALE GENOMIC DNA]</scope>
    <source>
        <strain evidence="3">Parrot Tar II</strain>
    </source>
</reference>
<gene>
    <name evidence="3" type="ORF">LtaPh_0904700</name>
</gene>
<feature type="region of interest" description="Disordered" evidence="1">
    <location>
        <begin position="119"/>
        <end position="173"/>
    </location>
</feature>
<feature type="region of interest" description="Disordered" evidence="1">
    <location>
        <begin position="1778"/>
        <end position="1826"/>
    </location>
</feature>
<feature type="region of interest" description="Disordered" evidence="1">
    <location>
        <begin position="1556"/>
        <end position="1575"/>
    </location>
</feature>
<feature type="region of interest" description="Disordered" evidence="1">
    <location>
        <begin position="2552"/>
        <end position="2579"/>
    </location>
</feature>
<organism evidence="3 4">
    <name type="scientific">Leishmania tarentolae</name>
    <name type="common">Sauroleishmania tarentolae</name>
    <dbReference type="NCBI Taxonomy" id="5689"/>
    <lineage>
        <taxon>Eukaryota</taxon>
        <taxon>Discoba</taxon>
        <taxon>Euglenozoa</taxon>
        <taxon>Kinetoplastea</taxon>
        <taxon>Metakinetoplastina</taxon>
        <taxon>Trypanosomatida</taxon>
        <taxon>Trypanosomatidae</taxon>
        <taxon>Leishmaniinae</taxon>
        <taxon>Leishmania</taxon>
        <taxon>lizard Leishmania</taxon>
    </lineage>
</organism>
<accession>A0A640KFL9</accession>
<protein>
    <recommendedName>
        <fullName evidence="2">Mon2 C-terminal domain-containing protein</fullName>
    </recommendedName>
</protein>
<feature type="compositionally biased region" description="Polar residues" evidence="1">
    <location>
        <begin position="950"/>
        <end position="959"/>
    </location>
</feature>
<evidence type="ECO:0000256" key="1">
    <source>
        <dbReference type="SAM" id="MobiDB-lite"/>
    </source>
</evidence>
<feature type="compositionally biased region" description="Low complexity" evidence="1">
    <location>
        <begin position="2564"/>
        <end position="2579"/>
    </location>
</feature>
<feature type="compositionally biased region" description="Polar residues" evidence="1">
    <location>
        <begin position="1232"/>
        <end position="1257"/>
    </location>
</feature>
<dbReference type="InterPro" id="IPR032817">
    <property type="entry name" value="Mon2_C"/>
</dbReference>
<feature type="domain" description="Mon2 C-terminal" evidence="2">
    <location>
        <begin position="1993"/>
        <end position="2129"/>
    </location>
</feature>
<feature type="compositionally biased region" description="Basic and acidic residues" evidence="1">
    <location>
        <begin position="1816"/>
        <end position="1825"/>
    </location>
</feature>